<dbReference type="PANTHER" id="PTHR10885:SF0">
    <property type="entry name" value="ISOPENTENYL-DIPHOSPHATE DELTA-ISOMERASE"/>
    <property type="match status" value="1"/>
</dbReference>
<dbReference type="GO" id="GO:0003824">
    <property type="term" value="F:catalytic activity"/>
    <property type="evidence" value="ECO:0007669"/>
    <property type="project" value="UniProtKB-ARBA"/>
</dbReference>
<proteinExistence type="predicted"/>
<dbReference type="Pfam" id="PF00293">
    <property type="entry name" value="NUDIX"/>
    <property type="match status" value="1"/>
</dbReference>
<dbReference type="SUPFAM" id="SSF55811">
    <property type="entry name" value="Nudix"/>
    <property type="match status" value="1"/>
</dbReference>
<dbReference type="PROSITE" id="PS51462">
    <property type="entry name" value="NUDIX"/>
    <property type="match status" value="1"/>
</dbReference>
<feature type="domain" description="Nudix hydrolase" evidence="1">
    <location>
        <begin position="31"/>
        <end position="162"/>
    </location>
</feature>
<comment type="caution">
    <text evidence="2">The sequence shown here is derived from an EMBL/GenBank/DDBJ whole genome shotgun (WGS) entry which is preliminary data.</text>
</comment>
<gene>
    <name evidence="2" type="ORF">A2714_04400</name>
</gene>
<reference evidence="2 3" key="1">
    <citation type="journal article" date="2016" name="Nat. Commun.">
        <title>Thousands of microbial genomes shed light on interconnected biogeochemical processes in an aquifer system.</title>
        <authorList>
            <person name="Anantharaman K."/>
            <person name="Brown C.T."/>
            <person name="Hug L.A."/>
            <person name="Sharon I."/>
            <person name="Castelle C.J."/>
            <person name="Probst A.J."/>
            <person name="Thomas B.C."/>
            <person name="Singh A."/>
            <person name="Wilkins M.J."/>
            <person name="Karaoz U."/>
            <person name="Brodie E.L."/>
            <person name="Williams K.H."/>
            <person name="Hubbard S.S."/>
            <person name="Banfield J.F."/>
        </authorList>
    </citation>
    <scope>NUCLEOTIDE SEQUENCE [LARGE SCALE GENOMIC DNA]</scope>
</reference>
<dbReference type="Gene3D" id="3.90.79.10">
    <property type="entry name" value="Nucleoside Triphosphate Pyrophosphohydrolase"/>
    <property type="match status" value="1"/>
</dbReference>
<dbReference type="Proteomes" id="UP000178419">
    <property type="component" value="Unassembled WGS sequence"/>
</dbReference>
<evidence type="ECO:0000259" key="1">
    <source>
        <dbReference type="PROSITE" id="PS51462"/>
    </source>
</evidence>
<dbReference type="EMBL" id="MGGE01000006">
    <property type="protein sequence ID" value="OGM21779.1"/>
    <property type="molecule type" value="Genomic_DNA"/>
</dbReference>
<dbReference type="InterPro" id="IPR015797">
    <property type="entry name" value="NUDIX_hydrolase-like_dom_sf"/>
</dbReference>
<name>A0A1F7Y4E0_9BACT</name>
<dbReference type="PANTHER" id="PTHR10885">
    <property type="entry name" value="ISOPENTENYL-DIPHOSPHATE DELTA-ISOMERASE"/>
    <property type="match status" value="1"/>
</dbReference>
<dbReference type="AlphaFoldDB" id="A0A1F7Y4E0"/>
<dbReference type="InterPro" id="IPR000086">
    <property type="entry name" value="NUDIX_hydrolase_dom"/>
</dbReference>
<protein>
    <recommendedName>
        <fullName evidence="1">Nudix hydrolase domain-containing protein</fullName>
    </recommendedName>
</protein>
<sequence>MAMSVEMMDIVDDQDVVIGQASQEEVYKKFPLHRIVHVMVFDREGRIGSQRRSANKSYKPLHWTTAACGHPLSGETYEEAGQREGGEELGVNLVLTNFRKIKYEDSERPGLRRFLGVFEAVHKGPFNFNKEEVGGFLFKTKTELQKMIDEDELFHPEFRFILVKLYGLTSSQ</sequence>
<evidence type="ECO:0000313" key="3">
    <source>
        <dbReference type="Proteomes" id="UP000178419"/>
    </source>
</evidence>
<organism evidence="2 3">
    <name type="scientific">Candidatus Woesebacteria bacterium RIFCSPHIGHO2_01_FULL_38_9</name>
    <dbReference type="NCBI Taxonomy" id="1802492"/>
    <lineage>
        <taxon>Bacteria</taxon>
        <taxon>Candidatus Woeseibacteriota</taxon>
    </lineage>
</organism>
<accession>A0A1F7Y4E0</accession>
<evidence type="ECO:0000313" key="2">
    <source>
        <dbReference type="EMBL" id="OGM21779.1"/>
    </source>
</evidence>